<dbReference type="InterPro" id="IPR010496">
    <property type="entry name" value="AL/BT2_dom"/>
</dbReference>
<dbReference type="SMART" id="SM00220">
    <property type="entry name" value="S_TKc"/>
    <property type="match status" value="1"/>
</dbReference>
<feature type="domain" description="Protein kinase" evidence="6">
    <location>
        <begin position="114"/>
        <end position="380"/>
    </location>
</feature>
<name>A0A518IRH8_9BACT</name>
<dbReference type="Gene3D" id="3.30.200.20">
    <property type="entry name" value="Phosphorylase Kinase, domain 1"/>
    <property type="match status" value="1"/>
</dbReference>
<keyword evidence="1 8" id="KW-0808">Transferase</keyword>
<dbReference type="EMBL" id="CP036318">
    <property type="protein sequence ID" value="QDV55690.1"/>
    <property type="molecule type" value="Genomic_DNA"/>
</dbReference>
<feature type="region of interest" description="Disordered" evidence="5">
    <location>
        <begin position="559"/>
        <end position="611"/>
    </location>
</feature>
<feature type="compositionally biased region" description="Low complexity" evidence="5">
    <location>
        <begin position="559"/>
        <end position="568"/>
    </location>
</feature>
<dbReference type="InterPro" id="IPR000719">
    <property type="entry name" value="Prot_kinase_dom"/>
</dbReference>
<proteinExistence type="predicted"/>
<dbReference type="InterPro" id="IPR001304">
    <property type="entry name" value="C-type_lectin-like"/>
</dbReference>
<dbReference type="InterPro" id="IPR011009">
    <property type="entry name" value="Kinase-like_dom_sf"/>
</dbReference>
<accession>A0A518IRH8</accession>
<protein>
    <submittedName>
        <fullName evidence="8">Serine/threonine-protein kinase PknE</fullName>
        <ecNumber evidence="8">2.7.11.1</ecNumber>
    </submittedName>
</protein>
<dbReference type="Gene3D" id="3.10.100.10">
    <property type="entry name" value="Mannose-Binding Protein A, subunit A"/>
    <property type="match status" value="1"/>
</dbReference>
<dbReference type="CDD" id="cd00037">
    <property type="entry name" value="CLECT"/>
    <property type="match status" value="1"/>
</dbReference>
<evidence type="ECO:0000256" key="4">
    <source>
        <dbReference type="ARBA" id="ARBA00022840"/>
    </source>
</evidence>
<dbReference type="GO" id="GO:0005524">
    <property type="term" value="F:ATP binding"/>
    <property type="evidence" value="ECO:0007669"/>
    <property type="project" value="UniProtKB-KW"/>
</dbReference>
<dbReference type="EC" id="2.7.11.1" evidence="8"/>
<dbReference type="Pfam" id="PF00069">
    <property type="entry name" value="Pkinase"/>
    <property type="match status" value="1"/>
</dbReference>
<dbReference type="Proteomes" id="UP000316770">
    <property type="component" value="Chromosome"/>
</dbReference>
<dbReference type="AlphaFoldDB" id="A0A518IRH8"/>
<dbReference type="SUPFAM" id="SSF56436">
    <property type="entry name" value="C-type lectin-like"/>
    <property type="match status" value="1"/>
</dbReference>
<dbReference type="PROSITE" id="PS50041">
    <property type="entry name" value="C_TYPE_LECTIN_2"/>
    <property type="match status" value="1"/>
</dbReference>
<evidence type="ECO:0000256" key="3">
    <source>
        <dbReference type="ARBA" id="ARBA00022777"/>
    </source>
</evidence>
<feature type="region of interest" description="Disordered" evidence="5">
    <location>
        <begin position="1"/>
        <end position="21"/>
    </location>
</feature>
<reference evidence="8 9" key="1">
    <citation type="submission" date="2019-02" db="EMBL/GenBank/DDBJ databases">
        <title>Deep-cultivation of Planctomycetes and their phenomic and genomic characterization uncovers novel biology.</title>
        <authorList>
            <person name="Wiegand S."/>
            <person name="Jogler M."/>
            <person name="Boedeker C."/>
            <person name="Pinto D."/>
            <person name="Vollmers J."/>
            <person name="Rivas-Marin E."/>
            <person name="Kohn T."/>
            <person name="Peeters S.H."/>
            <person name="Heuer A."/>
            <person name="Rast P."/>
            <person name="Oberbeckmann S."/>
            <person name="Bunk B."/>
            <person name="Jeske O."/>
            <person name="Meyerdierks A."/>
            <person name="Storesund J.E."/>
            <person name="Kallscheuer N."/>
            <person name="Luecker S."/>
            <person name="Lage O.M."/>
            <person name="Pohl T."/>
            <person name="Merkel B.J."/>
            <person name="Hornburger P."/>
            <person name="Mueller R.-W."/>
            <person name="Bruemmer F."/>
            <person name="Labrenz M."/>
            <person name="Spormann A.M."/>
            <person name="Op den Camp H."/>
            <person name="Overmann J."/>
            <person name="Amann R."/>
            <person name="Jetten M.S.M."/>
            <person name="Mascher T."/>
            <person name="Medema M.H."/>
            <person name="Devos D.P."/>
            <person name="Kaster A.-K."/>
            <person name="Ovreas L."/>
            <person name="Rohde M."/>
            <person name="Galperin M.Y."/>
            <person name="Jogler C."/>
        </authorList>
    </citation>
    <scope>NUCLEOTIDE SEQUENCE [LARGE SCALE GENOMIC DNA]</scope>
    <source>
        <strain evidence="8 9">Mal33</strain>
    </source>
</reference>
<evidence type="ECO:0000259" key="7">
    <source>
        <dbReference type="PROSITE" id="PS50041"/>
    </source>
</evidence>
<dbReference type="PROSITE" id="PS50011">
    <property type="entry name" value="PROTEIN_KINASE_DOM"/>
    <property type="match status" value="1"/>
</dbReference>
<evidence type="ECO:0000256" key="5">
    <source>
        <dbReference type="SAM" id="MobiDB-lite"/>
    </source>
</evidence>
<evidence type="ECO:0000313" key="8">
    <source>
        <dbReference type="EMBL" id="QDV55690.1"/>
    </source>
</evidence>
<feature type="region of interest" description="Disordered" evidence="5">
    <location>
        <begin position="387"/>
        <end position="409"/>
    </location>
</feature>
<organism evidence="8 9">
    <name type="scientific">Rosistilla oblonga</name>
    <dbReference type="NCBI Taxonomy" id="2527990"/>
    <lineage>
        <taxon>Bacteria</taxon>
        <taxon>Pseudomonadati</taxon>
        <taxon>Planctomycetota</taxon>
        <taxon>Planctomycetia</taxon>
        <taxon>Pirellulales</taxon>
        <taxon>Pirellulaceae</taxon>
        <taxon>Rosistilla</taxon>
    </lineage>
</organism>
<keyword evidence="2" id="KW-0547">Nucleotide-binding</keyword>
<feature type="region of interest" description="Disordered" evidence="5">
    <location>
        <begin position="77"/>
        <end position="105"/>
    </location>
</feature>
<dbReference type="SMART" id="SM00034">
    <property type="entry name" value="CLECT"/>
    <property type="match status" value="1"/>
</dbReference>
<feature type="compositionally biased region" description="Low complexity" evidence="5">
    <location>
        <begin position="881"/>
        <end position="891"/>
    </location>
</feature>
<feature type="compositionally biased region" description="Low complexity" evidence="5">
    <location>
        <begin position="592"/>
        <end position="602"/>
    </location>
</feature>
<dbReference type="Pfam" id="PF00059">
    <property type="entry name" value="Lectin_C"/>
    <property type="match status" value="1"/>
</dbReference>
<dbReference type="Gene3D" id="1.10.510.10">
    <property type="entry name" value="Transferase(Phosphotransferase) domain 1"/>
    <property type="match status" value="1"/>
</dbReference>
<dbReference type="Pfam" id="PF06439">
    <property type="entry name" value="3keto-disac_hyd"/>
    <property type="match status" value="1"/>
</dbReference>
<evidence type="ECO:0000256" key="1">
    <source>
        <dbReference type="ARBA" id="ARBA00022679"/>
    </source>
</evidence>
<evidence type="ECO:0000256" key="2">
    <source>
        <dbReference type="ARBA" id="ARBA00022741"/>
    </source>
</evidence>
<dbReference type="Gene3D" id="2.60.120.560">
    <property type="entry name" value="Exo-inulinase, domain 1"/>
    <property type="match status" value="1"/>
</dbReference>
<gene>
    <name evidence="8" type="primary">pknE</name>
    <name evidence="8" type="ORF">Mal33_16690</name>
</gene>
<feature type="region of interest" description="Disordered" evidence="5">
    <location>
        <begin position="428"/>
        <end position="461"/>
    </location>
</feature>
<sequence length="1082" mass="117360">MPEGGKVSDKSPTKRNRTNPAIVDDTVLNDFVSGRLDSVAELRVAAMIECNPELQSRVAALSGDGFLKRVQETKAANPSLAAGDPSIVKQSVSQSRKSPQPTGLPEELTACTDYHVLKELGRGGMGVVYLAKYIPMDRVEVLKVLSDQLVTNDSAKQRFRNEMRAIGKLNHPAIATAYQQVPLPTQLVFSMEYVPGVDLHRFIRKYHPVPIPVACTLALQIAAALQHANSKHTVHRDIKPSNVMVFKEDGNLRIKILDFGLAKASSERNTEGLTADGTMLGTPEYMAPEQALNAAAADIRADIYSLGCTLYHLLMGKPPFSGTFQSVLMAHAQQEADYVSLSRLDVPVELSKIIAKMMAKEPSKRYSTPKQVADALKPFAGKANFKSQTQIDPAKTDTHVDLPSPSRDTSIEQPVIAPVVARQPSVAASLADSKVSDRRVGKSVQPAKRTQSGGGRSKLPPTLAIASGGGFLALLLAAVLMLRTGEGTIVIENLPDDAEVLVDQETIQLRWNEGESLASVRVKPGTRHVEVRSGGIAIAGETVTIERGDQETIRLKVQPVEPSESVPPTKSPPAVEAVATVPSPMPPPTPSVSPEVAPSVSPTLPPGGTIQSLSEASLDRLFSPGAVWGGSDNGRPVSLTMLSRTGTSFRALFSMAQGFQREVRGEIKEGKMSWLASDVHAIAGNVGGDNSGIISNDAVGPRIDFQWQGPGDRSGSFAVRPQGPLVPPQDAVEFRGSHYKLFTEKLTWHEARNRCTLLGGNLAVVKSQEENDFLFQISKKAGLDAVWVGASDEDQEGKWTWITGEPLRYRNWVGSQPDNKDGGEDFMVLIANFTKVRRVQSFWADQPNQSVQHNPGYFCQWFGREQPDNNAEGSDSGNLGSTSSISQPQPSTNEFVQLFDGSDTSAWQSLGPFKVRDGMLVAKDGEGLAISRDEYDDFELAAEWKIGPNANSGIYYRELSSQTSAGTEYQIIDEVGFANVMSPKMSTGSLWRVIAPAGATNTRLGQWNTTRIVCNGTTVEHWLNGKKLLEYDTSSPAWRKTLSESRRRGQPDIHVRRSGHILLQSLDGEVAFRSISIRPISG</sequence>
<dbReference type="SUPFAM" id="SSF56112">
    <property type="entry name" value="Protein kinase-like (PK-like)"/>
    <property type="match status" value="1"/>
</dbReference>
<feature type="compositionally biased region" description="Polar residues" evidence="5">
    <location>
        <begin position="88"/>
        <end position="101"/>
    </location>
</feature>
<keyword evidence="9" id="KW-1185">Reference proteome</keyword>
<feature type="compositionally biased region" description="Basic and acidic residues" evidence="5">
    <location>
        <begin position="1"/>
        <end position="12"/>
    </location>
</feature>
<feature type="domain" description="C-type lectin" evidence="7">
    <location>
        <begin position="734"/>
        <end position="845"/>
    </location>
</feature>
<feature type="region of interest" description="Disordered" evidence="5">
    <location>
        <begin position="862"/>
        <end position="891"/>
    </location>
</feature>
<feature type="compositionally biased region" description="Polar residues" evidence="5">
    <location>
        <begin position="868"/>
        <end position="880"/>
    </location>
</feature>
<evidence type="ECO:0000313" key="9">
    <source>
        <dbReference type="Proteomes" id="UP000316770"/>
    </source>
</evidence>
<keyword evidence="4" id="KW-0067">ATP-binding</keyword>
<dbReference type="InterPro" id="IPR016187">
    <property type="entry name" value="CTDL_fold"/>
</dbReference>
<evidence type="ECO:0000259" key="6">
    <source>
        <dbReference type="PROSITE" id="PS50011"/>
    </source>
</evidence>
<dbReference type="PANTHER" id="PTHR43289">
    <property type="entry name" value="MITOGEN-ACTIVATED PROTEIN KINASE KINASE KINASE 20-RELATED"/>
    <property type="match status" value="1"/>
</dbReference>
<dbReference type="CDD" id="cd14014">
    <property type="entry name" value="STKc_PknB_like"/>
    <property type="match status" value="1"/>
</dbReference>
<dbReference type="GO" id="GO:0016787">
    <property type="term" value="F:hydrolase activity"/>
    <property type="evidence" value="ECO:0007669"/>
    <property type="project" value="InterPro"/>
</dbReference>
<dbReference type="InterPro" id="IPR016186">
    <property type="entry name" value="C-type_lectin-like/link_sf"/>
</dbReference>
<dbReference type="PANTHER" id="PTHR43289:SF6">
    <property type="entry name" value="SERINE_THREONINE-PROTEIN KINASE NEKL-3"/>
    <property type="match status" value="1"/>
</dbReference>
<keyword evidence="3 8" id="KW-0418">Kinase</keyword>
<dbReference type="GO" id="GO:0004674">
    <property type="term" value="F:protein serine/threonine kinase activity"/>
    <property type="evidence" value="ECO:0007669"/>
    <property type="project" value="UniProtKB-EC"/>
</dbReference>